<gene>
    <name evidence="1" type="ORF">GJV77_00530</name>
</gene>
<accession>A0A7K1GHC8</accession>
<reference evidence="1 2" key="1">
    <citation type="journal article" date="2006" name="Int. J. Syst. Evol. Microbiol.">
        <title>Myroides pelagicus sp. nov., isolated from seawater in Thailand.</title>
        <authorList>
            <person name="Yoon J."/>
            <person name="Maneerat S."/>
            <person name="Kawai F."/>
            <person name="Yokota A."/>
        </authorList>
    </citation>
    <scope>NUCLEOTIDE SEQUENCE [LARGE SCALE GENOMIC DNA]</scope>
    <source>
        <strain evidence="1 2">SM1T</strain>
    </source>
</reference>
<keyword evidence="2" id="KW-1185">Reference proteome</keyword>
<dbReference type="EMBL" id="WMJY01000001">
    <property type="protein sequence ID" value="MTH28412.1"/>
    <property type="molecule type" value="Genomic_DNA"/>
</dbReference>
<evidence type="ECO:0000313" key="1">
    <source>
        <dbReference type="EMBL" id="MTH28412.1"/>
    </source>
</evidence>
<name>A0A7K1GHC8_9FLAO</name>
<organism evidence="1 2">
    <name type="scientific">Myroides pelagicus</name>
    <dbReference type="NCBI Taxonomy" id="270914"/>
    <lineage>
        <taxon>Bacteria</taxon>
        <taxon>Pseudomonadati</taxon>
        <taxon>Bacteroidota</taxon>
        <taxon>Flavobacteriia</taxon>
        <taxon>Flavobacteriales</taxon>
        <taxon>Flavobacteriaceae</taxon>
        <taxon>Myroides</taxon>
    </lineage>
</organism>
<dbReference type="OrthoDB" id="1446617at2"/>
<evidence type="ECO:0000313" key="2">
    <source>
        <dbReference type="Proteomes" id="UP000488936"/>
    </source>
</evidence>
<dbReference type="Proteomes" id="UP000488936">
    <property type="component" value="Unassembled WGS sequence"/>
</dbReference>
<dbReference type="RefSeq" id="WP_155034402.1">
    <property type="nucleotide sequence ID" value="NZ_JBHTIG010000060.1"/>
</dbReference>
<proteinExistence type="predicted"/>
<sequence length="84" mass="10254">MTITQQHLAAQVEIERLRKENEVMKQIASTDGFYDYYFKNITKYPSRIDAFNYVNELYEKYFGCKRYKNYWSFKRTVNRKLSGL</sequence>
<protein>
    <submittedName>
        <fullName evidence="1">Uncharacterized protein</fullName>
    </submittedName>
</protein>
<comment type="caution">
    <text evidence="1">The sequence shown here is derived from an EMBL/GenBank/DDBJ whole genome shotgun (WGS) entry which is preliminary data.</text>
</comment>
<dbReference type="AlphaFoldDB" id="A0A7K1GHC8"/>